<evidence type="ECO:0000313" key="1">
    <source>
        <dbReference type="EMBL" id="ERT67036.1"/>
    </source>
</evidence>
<dbReference type="AlphaFoldDB" id="U7V669"/>
<gene>
    <name evidence="1" type="ORF">HMPREF0742_00636</name>
</gene>
<reference evidence="1 2" key="1">
    <citation type="submission" date="2013-08" db="EMBL/GenBank/DDBJ databases">
        <authorList>
            <person name="Weinstock G."/>
            <person name="Sodergren E."/>
            <person name="Wylie T."/>
            <person name="Fulton L."/>
            <person name="Fulton R."/>
            <person name="Fronick C."/>
            <person name="O'Laughlin M."/>
            <person name="Godfrey J."/>
            <person name="Miner T."/>
            <person name="Herter B."/>
            <person name="Appelbaum E."/>
            <person name="Cordes M."/>
            <person name="Lek S."/>
            <person name="Wollam A."/>
            <person name="Pepin K.H."/>
            <person name="Palsikar V.B."/>
            <person name="Mitreva M."/>
            <person name="Wilson R.K."/>
        </authorList>
    </citation>
    <scope>NUCLEOTIDE SEQUENCE [LARGE SCALE GENOMIC DNA]</scope>
    <source>
        <strain evidence="1 2">F0184</strain>
    </source>
</reference>
<sequence length="44" mass="4846">MHPEHPLFSAHTRLPLPWAPWCILCVPGAAAGHLTPVPGMQYFP</sequence>
<comment type="caution">
    <text evidence="1">The sequence shown here is derived from an EMBL/GenBank/DDBJ whole genome shotgun (WGS) entry which is preliminary data.</text>
</comment>
<evidence type="ECO:0000313" key="2">
    <source>
        <dbReference type="Proteomes" id="UP000017174"/>
    </source>
</evidence>
<name>U7V669_9MICC</name>
<dbReference type="HOGENOM" id="CLU_3221556_0_0_11"/>
<dbReference type="EMBL" id="AXZG01000016">
    <property type="protein sequence ID" value="ERT67036.1"/>
    <property type="molecule type" value="Genomic_DNA"/>
</dbReference>
<accession>U7V669</accession>
<organism evidence="1 2">
    <name type="scientific">Rothia aeria F0184</name>
    <dbReference type="NCBI Taxonomy" id="888019"/>
    <lineage>
        <taxon>Bacteria</taxon>
        <taxon>Bacillati</taxon>
        <taxon>Actinomycetota</taxon>
        <taxon>Actinomycetes</taxon>
        <taxon>Micrococcales</taxon>
        <taxon>Micrococcaceae</taxon>
        <taxon>Rothia</taxon>
    </lineage>
</organism>
<protein>
    <submittedName>
        <fullName evidence="1">Uncharacterized protein</fullName>
    </submittedName>
</protein>
<proteinExistence type="predicted"/>
<dbReference type="Proteomes" id="UP000017174">
    <property type="component" value="Unassembled WGS sequence"/>
</dbReference>